<evidence type="ECO:0000256" key="1">
    <source>
        <dbReference type="ARBA" id="ARBA00023015"/>
    </source>
</evidence>
<keyword evidence="5" id="KW-0413">Isomerase</keyword>
<dbReference type="GO" id="GO:0016853">
    <property type="term" value="F:isomerase activity"/>
    <property type="evidence" value="ECO:0007669"/>
    <property type="project" value="UniProtKB-KW"/>
</dbReference>
<evidence type="ECO:0000313" key="6">
    <source>
        <dbReference type="Proteomes" id="UP001552594"/>
    </source>
</evidence>
<dbReference type="RefSeq" id="WP_109282802.1">
    <property type="nucleotide sequence ID" value="NZ_JBFAUK010000004.1"/>
</dbReference>
<evidence type="ECO:0000259" key="4">
    <source>
        <dbReference type="Pfam" id="PF13490"/>
    </source>
</evidence>
<dbReference type="SUPFAM" id="SSF109854">
    <property type="entry name" value="DinB/YfiT-like putative metalloenzymes"/>
    <property type="match status" value="1"/>
</dbReference>
<dbReference type="NCBIfam" id="TIGR03083">
    <property type="entry name" value="maleylpyruvate isomerase family mycothiol-dependent enzyme"/>
    <property type="match status" value="1"/>
</dbReference>
<name>A0ABV3JU18_STRON</name>
<feature type="domain" description="Mycothiol-dependent maleylpyruvate isomerase metal-binding" evidence="3">
    <location>
        <begin position="107"/>
        <end position="248"/>
    </location>
</feature>
<dbReference type="Gene3D" id="1.20.120.450">
    <property type="entry name" value="dinb family like domain"/>
    <property type="match status" value="1"/>
</dbReference>
<sequence>MSPAIPGPRPAAEDGLSWPVSHKLLKSLLGAWALAACSAEETAAVEAHLTDCADCADEALRLRDAVALLHPEDSLDLNPALRPRVLAHCLARRPAKVPVPAWAVPYEAETARLDALLRDIDTADWQAPVRLAWFDGRRPATRDATVATVIGHLTAVDGLVAEALGLSVPLSRDPAATARAEAPDEGGRPAAEVRREWREQGRALVRTASFADDRVAQLPVDYGRFSLPLSDAFLDRAFECWVHAEDIAGAVDYPYGPPAPSHLNHLIDLAVRLLPRAIDRRRRAGLAPPPHALRSAASPGRSLHLEIEGRGGGHWYIALDSPMATGAREAEVAHVALESVEFCRLAAGRIPPQEAAAGQDGDQEAIRDVLFAAASLSRL</sequence>
<comment type="caution">
    <text evidence="5">The sequence shown here is derived from an EMBL/GenBank/DDBJ whole genome shotgun (WGS) entry which is preliminary data.</text>
</comment>
<proteinExistence type="predicted"/>
<evidence type="ECO:0000313" key="5">
    <source>
        <dbReference type="EMBL" id="MEV5506372.1"/>
    </source>
</evidence>
<protein>
    <submittedName>
        <fullName evidence="5">Maleylpyruvate isomerase family mycothiol-dependent enzyme</fullName>
    </submittedName>
</protein>
<dbReference type="EMBL" id="JBFAUK010000004">
    <property type="protein sequence ID" value="MEV5506372.1"/>
    <property type="molecule type" value="Genomic_DNA"/>
</dbReference>
<dbReference type="InterPro" id="IPR017517">
    <property type="entry name" value="Maleyloyr_isom"/>
</dbReference>
<keyword evidence="1" id="KW-0805">Transcription regulation</keyword>
<feature type="domain" description="Putative zinc-finger" evidence="4">
    <location>
        <begin position="27"/>
        <end position="56"/>
    </location>
</feature>
<evidence type="ECO:0000256" key="2">
    <source>
        <dbReference type="ARBA" id="ARBA00023163"/>
    </source>
</evidence>
<gene>
    <name evidence="5" type="ORF">AB0L16_07820</name>
</gene>
<dbReference type="InterPro" id="IPR041916">
    <property type="entry name" value="Anti_sigma_zinc_sf"/>
</dbReference>
<dbReference type="InterPro" id="IPR027383">
    <property type="entry name" value="Znf_put"/>
</dbReference>
<dbReference type="Gene3D" id="1.10.10.1320">
    <property type="entry name" value="Anti-sigma factor, zinc-finger domain"/>
    <property type="match status" value="1"/>
</dbReference>
<evidence type="ECO:0000259" key="3">
    <source>
        <dbReference type="Pfam" id="PF11716"/>
    </source>
</evidence>
<keyword evidence="2" id="KW-0804">Transcription</keyword>
<accession>A0ABV3JU18</accession>
<dbReference type="Pfam" id="PF13490">
    <property type="entry name" value="zf-HC2"/>
    <property type="match status" value="1"/>
</dbReference>
<dbReference type="Proteomes" id="UP001552594">
    <property type="component" value="Unassembled WGS sequence"/>
</dbReference>
<dbReference type="Pfam" id="PF11716">
    <property type="entry name" value="MDMPI_N"/>
    <property type="match status" value="1"/>
</dbReference>
<dbReference type="InterPro" id="IPR024344">
    <property type="entry name" value="MDMPI_metal-binding"/>
</dbReference>
<dbReference type="InterPro" id="IPR034660">
    <property type="entry name" value="DinB/YfiT-like"/>
</dbReference>
<organism evidence="5 6">
    <name type="scientific">Streptomyces orinoci</name>
    <name type="common">Streptoverticillium orinoci</name>
    <dbReference type="NCBI Taxonomy" id="67339"/>
    <lineage>
        <taxon>Bacteria</taxon>
        <taxon>Bacillati</taxon>
        <taxon>Actinomycetota</taxon>
        <taxon>Actinomycetes</taxon>
        <taxon>Kitasatosporales</taxon>
        <taxon>Streptomycetaceae</taxon>
        <taxon>Streptomyces</taxon>
    </lineage>
</organism>
<reference evidence="5 6" key="1">
    <citation type="submission" date="2024-06" db="EMBL/GenBank/DDBJ databases">
        <title>The Natural Products Discovery Center: Release of the First 8490 Sequenced Strains for Exploring Actinobacteria Biosynthetic Diversity.</title>
        <authorList>
            <person name="Kalkreuter E."/>
            <person name="Kautsar S.A."/>
            <person name="Yang D."/>
            <person name="Bader C.D."/>
            <person name="Teijaro C.N."/>
            <person name="Fluegel L."/>
            <person name="Davis C.M."/>
            <person name="Simpson J.R."/>
            <person name="Lauterbach L."/>
            <person name="Steele A.D."/>
            <person name="Gui C."/>
            <person name="Meng S."/>
            <person name="Li G."/>
            <person name="Viehrig K."/>
            <person name="Ye F."/>
            <person name="Su P."/>
            <person name="Kiefer A.F."/>
            <person name="Nichols A."/>
            <person name="Cepeda A.J."/>
            <person name="Yan W."/>
            <person name="Fan B."/>
            <person name="Jiang Y."/>
            <person name="Adhikari A."/>
            <person name="Zheng C.-J."/>
            <person name="Schuster L."/>
            <person name="Cowan T.M."/>
            <person name="Smanski M.J."/>
            <person name="Chevrette M.G."/>
            <person name="De Carvalho L.P.S."/>
            <person name="Shen B."/>
        </authorList>
    </citation>
    <scope>NUCLEOTIDE SEQUENCE [LARGE SCALE GENOMIC DNA]</scope>
    <source>
        <strain evidence="5 6">NPDC052347</strain>
    </source>
</reference>
<keyword evidence="6" id="KW-1185">Reference proteome</keyword>